<dbReference type="Proteomes" id="UP000885722">
    <property type="component" value="Unassembled WGS sequence"/>
</dbReference>
<reference evidence="2" key="1">
    <citation type="journal article" date="2020" name="mSystems">
        <title>Genome- and Community-Level Interaction Insights into Carbon Utilization and Element Cycling Functions of Hydrothermarchaeota in Hydrothermal Sediment.</title>
        <authorList>
            <person name="Zhou Z."/>
            <person name="Liu Y."/>
            <person name="Xu W."/>
            <person name="Pan J."/>
            <person name="Luo Z.H."/>
            <person name="Li M."/>
        </authorList>
    </citation>
    <scope>NUCLEOTIDE SEQUENCE [LARGE SCALE GENOMIC DNA]</scope>
    <source>
        <strain evidence="2">HyVt-513</strain>
    </source>
</reference>
<proteinExistence type="inferred from homology"/>
<dbReference type="InterPro" id="IPR015867">
    <property type="entry name" value="N-reg_PII/ATP_PRibTrfase_C"/>
</dbReference>
<evidence type="ECO:0000313" key="3">
    <source>
        <dbReference type="Proteomes" id="UP000885722"/>
    </source>
</evidence>
<dbReference type="EMBL" id="DRNO01000073">
    <property type="protein sequence ID" value="HFC03424.1"/>
    <property type="molecule type" value="Genomic_DNA"/>
</dbReference>
<comment type="similarity">
    <text evidence="1">Belongs to the UPF0166 family.</text>
</comment>
<dbReference type="PANTHER" id="PTHR35983:SF1">
    <property type="entry name" value="UPF0166 PROTEIN TM_0021"/>
    <property type="match status" value="1"/>
</dbReference>
<dbReference type="PANTHER" id="PTHR35983">
    <property type="entry name" value="UPF0166 PROTEIN TM_0021"/>
    <property type="match status" value="1"/>
</dbReference>
<evidence type="ECO:0000256" key="1">
    <source>
        <dbReference type="ARBA" id="ARBA00010554"/>
    </source>
</evidence>
<comment type="caution">
    <text evidence="2">The sequence shown here is derived from an EMBL/GenBank/DDBJ whole genome shotgun (WGS) entry which is preliminary data.</text>
</comment>
<dbReference type="AlphaFoldDB" id="A0A7V2SIH0"/>
<dbReference type="SUPFAM" id="SSF54913">
    <property type="entry name" value="GlnB-like"/>
    <property type="match status" value="1"/>
</dbReference>
<organism evidence="2 3">
    <name type="scientific">Nitratifractor salsuginis</name>
    <dbReference type="NCBI Taxonomy" id="269261"/>
    <lineage>
        <taxon>Bacteria</taxon>
        <taxon>Pseudomonadati</taxon>
        <taxon>Campylobacterota</taxon>
        <taxon>Epsilonproteobacteria</taxon>
        <taxon>Campylobacterales</taxon>
        <taxon>Sulfurovaceae</taxon>
        <taxon>Nitratifractor</taxon>
    </lineage>
</organism>
<name>A0A7V2SIH0_9BACT</name>
<accession>A0A7V2SIH0</accession>
<evidence type="ECO:0000313" key="2">
    <source>
        <dbReference type="EMBL" id="HFC03424.1"/>
    </source>
</evidence>
<dbReference type="Pfam" id="PF02641">
    <property type="entry name" value="DUF190"/>
    <property type="match status" value="1"/>
</dbReference>
<dbReference type="InterPro" id="IPR003793">
    <property type="entry name" value="UPF0166"/>
</dbReference>
<protein>
    <submittedName>
        <fullName evidence="2">DUF190 domain-containing protein</fullName>
    </submittedName>
</protein>
<gene>
    <name evidence="2" type="ORF">ENJ74_01000</name>
</gene>
<dbReference type="Gene3D" id="3.30.70.120">
    <property type="match status" value="1"/>
</dbReference>
<sequence>MKRYLGSKKVMRIYLDNSDTFEGKPLWQQLVSRIKEEGMAGATVFKAAAGIGAQTELHTFEIWSLSQKLPVVIEVIESEEAIRNFLDRYDSMIGEGLVTLGDVEVLRYKDAGREGR</sequence>
<dbReference type="InterPro" id="IPR011322">
    <property type="entry name" value="N-reg_PII-like_a/b"/>
</dbReference>